<sequence>MPTLLWFLIALILGTTILIITTTIAANKKLKYDLQNLWTNQKSLENFIRPNHNYSYEFDTYKNRFDENLLLDDKTWSDLDMDNVFHSMNFNFTAIGEMRLFATLRNMYKVKDENLIHQFKTNVAFRNSVSLHLAQIGKAIYPIFPDQLLHIKRNNFFMLCTYLPLIFMILTFFSPSKGIALTIASVIFNMILSGSLKKTYNQDLNSIFYTSTVIKKAYNLQKLEGTPNLNVNFSHFRIARRFSGLLGRVNSSEDAFVVSLLIKIIFMLDYHIFHLIQNSFKKYEDEVMTCYNYIASIDNHYAVTLWQETLDHYSLPQINREDYLEFEELTHPLIYEAVSNDMSINNHILLTGSNASGKSTFMKAIALNLVLAQAVNTVTATKFIYKPGVVYTSMVNQDDILTGDSYFMTEVKSIRRLFDITTSNKIYCFIDEIFKGTNTTERIAASESVLSYLNQLPGYRLIAATHDIELATLLEKNYENYHFNESILENEIAFDFKVKPGKADTRNAIELLRIMQFPEQIYKRAKSFISKTN</sequence>
<dbReference type="Gene3D" id="3.40.50.300">
    <property type="entry name" value="P-loop containing nucleotide triphosphate hydrolases"/>
    <property type="match status" value="1"/>
</dbReference>
<feature type="transmembrane region" description="Helical" evidence="4">
    <location>
        <begin position="156"/>
        <end position="173"/>
    </location>
</feature>
<dbReference type="Pfam" id="PF00488">
    <property type="entry name" value="MutS_V"/>
    <property type="match status" value="1"/>
</dbReference>
<keyword evidence="4" id="KW-0812">Transmembrane</keyword>
<proteinExistence type="predicted"/>
<evidence type="ECO:0000256" key="1">
    <source>
        <dbReference type="ARBA" id="ARBA00022741"/>
    </source>
</evidence>
<comment type="caution">
    <text evidence="6">The sequence shown here is derived from an EMBL/GenBank/DDBJ whole genome shotgun (WGS) entry which is preliminary data.</text>
</comment>
<keyword evidence="1" id="KW-0547">Nucleotide-binding</keyword>
<feature type="transmembrane region" description="Helical" evidence="4">
    <location>
        <begin position="255"/>
        <end position="273"/>
    </location>
</feature>
<dbReference type="GO" id="GO:0030983">
    <property type="term" value="F:mismatched DNA binding"/>
    <property type="evidence" value="ECO:0007669"/>
    <property type="project" value="InterPro"/>
</dbReference>
<dbReference type="InterPro" id="IPR000432">
    <property type="entry name" value="DNA_mismatch_repair_MutS_C"/>
</dbReference>
<feature type="domain" description="DNA mismatch repair proteins mutS family" evidence="5">
    <location>
        <begin position="345"/>
        <end position="530"/>
    </location>
</feature>
<dbReference type="PANTHER" id="PTHR11361:SF152">
    <property type="entry name" value="DNA MISMATCH REPAIR PROTEIN"/>
    <property type="match status" value="1"/>
</dbReference>
<dbReference type="GO" id="GO:0005829">
    <property type="term" value="C:cytosol"/>
    <property type="evidence" value="ECO:0007669"/>
    <property type="project" value="TreeGrafter"/>
</dbReference>
<dbReference type="GO" id="GO:0005524">
    <property type="term" value="F:ATP binding"/>
    <property type="evidence" value="ECO:0007669"/>
    <property type="project" value="UniProtKB-KW"/>
</dbReference>
<dbReference type="GO" id="GO:0006298">
    <property type="term" value="P:mismatch repair"/>
    <property type="evidence" value="ECO:0007669"/>
    <property type="project" value="InterPro"/>
</dbReference>
<dbReference type="RefSeq" id="WP_277583481.1">
    <property type="nucleotide sequence ID" value="NZ_JAMBPY010000006.1"/>
</dbReference>
<evidence type="ECO:0000313" key="7">
    <source>
        <dbReference type="Proteomes" id="UP001152422"/>
    </source>
</evidence>
<evidence type="ECO:0000256" key="2">
    <source>
        <dbReference type="ARBA" id="ARBA00022840"/>
    </source>
</evidence>
<dbReference type="InterPro" id="IPR027417">
    <property type="entry name" value="P-loop_NTPase"/>
</dbReference>
<dbReference type="InterPro" id="IPR045076">
    <property type="entry name" value="MutS"/>
</dbReference>
<keyword evidence="4" id="KW-1133">Transmembrane helix</keyword>
<organism evidence="6 7">
    <name type="scientific">Staphylococcus equorum</name>
    <dbReference type="NCBI Taxonomy" id="246432"/>
    <lineage>
        <taxon>Bacteria</taxon>
        <taxon>Bacillati</taxon>
        <taxon>Bacillota</taxon>
        <taxon>Bacilli</taxon>
        <taxon>Bacillales</taxon>
        <taxon>Staphylococcaceae</taxon>
        <taxon>Staphylococcus</taxon>
    </lineage>
</organism>
<keyword evidence="3" id="KW-0238">DNA-binding</keyword>
<dbReference type="SUPFAM" id="SSF52540">
    <property type="entry name" value="P-loop containing nucleoside triphosphate hydrolases"/>
    <property type="match status" value="1"/>
</dbReference>
<dbReference type="PANTHER" id="PTHR11361">
    <property type="entry name" value="DNA MISMATCH REPAIR PROTEIN MUTS FAMILY MEMBER"/>
    <property type="match status" value="1"/>
</dbReference>
<dbReference type="EMBL" id="JAMBQA010000006">
    <property type="protein sequence ID" value="MDG0846889.1"/>
    <property type="molecule type" value="Genomic_DNA"/>
</dbReference>
<dbReference type="SMART" id="SM00534">
    <property type="entry name" value="MUTSac"/>
    <property type="match status" value="1"/>
</dbReference>
<keyword evidence="2" id="KW-0067">ATP-binding</keyword>
<keyword evidence="4" id="KW-0472">Membrane</keyword>
<accession>A0A9X4L4W5</accession>
<reference evidence="6" key="1">
    <citation type="submission" date="2022-05" db="EMBL/GenBank/DDBJ databases">
        <title>Comparative genomics of Staphylococcus equorum isolates.</title>
        <authorList>
            <person name="Luelf R.H."/>
        </authorList>
    </citation>
    <scope>NUCLEOTIDE SEQUENCE</scope>
    <source>
        <strain evidence="6">TMW 2.2497</strain>
    </source>
</reference>
<keyword evidence="7" id="KW-1185">Reference proteome</keyword>
<evidence type="ECO:0000256" key="4">
    <source>
        <dbReference type="SAM" id="Phobius"/>
    </source>
</evidence>
<feature type="transmembrane region" description="Helical" evidence="4">
    <location>
        <begin position="179"/>
        <end position="196"/>
    </location>
</feature>
<dbReference type="Proteomes" id="UP001152422">
    <property type="component" value="Unassembled WGS sequence"/>
</dbReference>
<protein>
    <submittedName>
        <fullName evidence="6">MutS family DNA mismatch repair protein</fullName>
    </submittedName>
</protein>
<evidence type="ECO:0000259" key="5">
    <source>
        <dbReference type="SMART" id="SM00534"/>
    </source>
</evidence>
<dbReference type="AlphaFoldDB" id="A0A9X4L4W5"/>
<gene>
    <name evidence="6" type="ORF">M4L89_11700</name>
</gene>
<dbReference type="GO" id="GO:0140664">
    <property type="term" value="F:ATP-dependent DNA damage sensor activity"/>
    <property type="evidence" value="ECO:0007669"/>
    <property type="project" value="InterPro"/>
</dbReference>
<feature type="transmembrane region" description="Helical" evidence="4">
    <location>
        <begin position="6"/>
        <end position="26"/>
    </location>
</feature>
<evidence type="ECO:0000313" key="6">
    <source>
        <dbReference type="EMBL" id="MDG0846889.1"/>
    </source>
</evidence>
<evidence type="ECO:0000256" key="3">
    <source>
        <dbReference type="ARBA" id="ARBA00023125"/>
    </source>
</evidence>
<name>A0A9X4L4W5_9STAP</name>